<evidence type="ECO:0000313" key="1">
    <source>
        <dbReference type="EMBL" id="SAL02259.1"/>
    </source>
</evidence>
<accession>A0A158E5Y1</accession>
<evidence type="ECO:0000313" key="2">
    <source>
        <dbReference type="Proteomes" id="UP000054911"/>
    </source>
</evidence>
<protein>
    <submittedName>
        <fullName evidence="1">Uncharacterized protein</fullName>
    </submittedName>
</protein>
<organism evidence="1 2">
    <name type="scientific">Caballeronia pedi</name>
    <dbReference type="NCBI Taxonomy" id="1777141"/>
    <lineage>
        <taxon>Bacteria</taxon>
        <taxon>Pseudomonadati</taxon>
        <taxon>Pseudomonadota</taxon>
        <taxon>Betaproteobacteria</taxon>
        <taxon>Burkholderiales</taxon>
        <taxon>Burkholderiaceae</taxon>
        <taxon>Caballeronia</taxon>
    </lineage>
</organism>
<comment type="caution">
    <text evidence="1">The sequence shown here is derived from an EMBL/GenBank/DDBJ whole genome shotgun (WGS) entry which is preliminary data.</text>
</comment>
<name>A0A158E5Y1_9BURK</name>
<dbReference type="STRING" id="1777141.AWB80_08318"/>
<dbReference type="Proteomes" id="UP000054911">
    <property type="component" value="Unassembled WGS sequence"/>
</dbReference>
<sequence>MFDSLYAQLLALPAGAAFVLPLGVSAHSARFAVESAIRHDRKQRFLIGERVAQSRHLEVHVMFASRA</sequence>
<dbReference type="EMBL" id="FCOE02000077">
    <property type="protein sequence ID" value="SAL02259.1"/>
    <property type="molecule type" value="Genomic_DNA"/>
</dbReference>
<dbReference type="AlphaFoldDB" id="A0A158E5Y1"/>
<gene>
    <name evidence="1" type="ORF">AWB80_08318</name>
</gene>
<keyword evidence="2" id="KW-1185">Reference proteome</keyword>
<proteinExistence type="predicted"/>
<reference evidence="1" key="1">
    <citation type="submission" date="2016-01" db="EMBL/GenBank/DDBJ databases">
        <authorList>
            <person name="Peeters C."/>
        </authorList>
    </citation>
    <scope>NUCLEOTIDE SEQUENCE [LARGE SCALE GENOMIC DNA]</scope>
    <source>
        <strain evidence="1">LMG 29323</strain>
    </source>
</reference>